<feature type="region of interest" description="Disordered" evidence="1">
    <location>
        <begin position="138"/>
        <end position="157"/>
    </location>
</feature>
<organism evidence="2 3">
    <name type="scientific">Candidatus Taylorbacteria bacterium RIFCSPHIGHO2_01_FULL_51_15</name>
    <dbReference type="NCBI Taxonomy" id="1802304"/>
    <lineage>
        <taxon>Bacteria</taxon>
        <taxon>Candidatus Tayloriibacteriota</taxon>
    </lineage>
</organism>
<dbReference type="EMBL" id="MHRI01000011">
    <property type="protein sequence ID" value="OHA21272.1"/>
    <property type="molecule type" value="Genomic_DNA"/>
</dbReference>
<feature type="region of interest" description="Disordered" evidence="1">
    <location>
        <begin position="277"/>
        <end position="319"/>
    </location>
</feature>
<dbReference type="AlphaFoldDB" id="A0A1G2ME38"/>
<comment type="caution">
    <text evidence="2">The sequence shown here is derived from an EMBL/GenBank/DDBJ whole genome shotgun (WGS) entry which is preliminary data.</text>
</comment>
<evidence type="ECO:0000313" key="2">
    <source>
        <dbReference type="EMBL" id="OHA21272.1"/>
    </source>
</evidence>
<accession>A0A1G2ME38</accession>
<feature type="compositionally biased region" description="Basic and acidic residues" evidence="1">
    <location>
        <begin position="277"/>
        <end position="299"/>
    </location>
</feature>
<protein>
    <submittedName>
        <fullName evidence="2">Uncharacterized protein</fullName>
    </submittedName>
</protein>
<evidence type="ECO:0000313" key="3">
    <source>
        <dbReference type="Proteomes" id="UP000178121"/>
    </source>
</evidence>
<sequence length="492" mass="54654">MDPQDARIQLNIFIDNLPDSVFIPLRDRNIDPSLVTTDITSAYEFVIRETGHIVEGVRRVLAGEDSPNNFVAFIQKDEHIEEDNRQKIPVLAYEIQTKVFDPVLPILKQAGFTIKEGRVPEPPKSVVKDEVRSVNYGRETPPASEDGGAPFAKGDIRPPIDEKNARSLLRIAAGTTYTEGDLRSAFEALPQGLRQSISSVDTANAIQDVAKKHLLHVDQMAALASETGLVLLGLTHPRDFILNLARRLRVPEEKAREVARDISGQILSKVREALRGLHEDVKPPKENTEYRSSNIEKSRTTQQENTELNAKRYPPAGGLNASLKTPYSAGAKWNVGENILAKQAEEKLSREEMLHGIENPKSIYENTNYTNQRMATNKTRASVAEKKEAVGPTGWKAVQNEVRSMNYEVGKSQIPSKPVVPASPITAPRPSMTAEKVRPQSEGDTPPQPSPLKRGGKADDAASFLEQKLEQPMSIPREEKRYTTDPYREPLA</sequence>
<feature type="compositionally biased region" description="Basic and acidic residues" evidence="1">
    <location>
        <begin position="476"/>
        <end position="492"/>
    </location>
</feature>
<reference evidence="2 3" key="1">
    <citation type="journal article" date="2016" name="Nat. Commun.">
        <title>Thousands of microbial genomes shed light on interconnected biogeochemical processes in an aquifer system.</title>
        <authorList>
            <person name="Anantharaman K."/>
            <person name="Brown C.T."/>
            <person name="Hug L.A."/>
            <person name="Sharon I."/>
            <person name="Castelle C.J."/>
            <person name="Probst A.J."/>
            <person name="Thomas B.C."/>
            <person name="Singh A."/>
            <person name="Wilkins M.J."/>
            <person name="Karaoz U."/>
            <person name="Brodie E.L."/>
            <person name="Williams K.H."/>
            <person name="Hubbard S.S."/>
            <person name="Banfield J.F."/>
        </authorList>
    </citation>
    <scope>NUCLEOTIDE SEQUENCE [LARGE SCALE GENOMIC DNA]</scope>
</reference>
<proteinExistence type="predicted"/>
<dbReference type="Proteomes" id="UP000178121">
    <property type="component" value="Unassembled WGS sequence"/>
</dbReference>
<gene>
    <name evidence="2" type="ORF">A2849_00565</name>
</gene>
<evidence type="ECO:0000256" key="1">
    <source>
        <dbReference type="SAM" id="MobiDB-lite"/>
    </source>
</evidence>
<name>A0A1G2ME38_9BACT</name>
<feature type="region of interest" description="Disordered" evidence="1">
    <location>
        <begin position="409"/>
        <end position="492"/>
    </location>
</feature>